<accession>A0ABR3TPD7</accession>
<name>A0ABR3TPD7_9PEZI</name>
<protein>
    <submittedName>
        <fullName evidence="3">Uncharacterized protein</fullName>
    </submittedName>
</protein>
<comment type="caution">
    <text evidence="3">The sequence shown here is derived from an EMBL/GenBank/DDBJ whole genome shotgun (WGS) entry which is preliminary data.</text>
</comment>
<sequence>MPEYIPLPMEGIDPSRTKNKIVQGWPDGPQRLKPSYANLFWGNFGNILAILFSLFVIVYASLVRHFDSVRLQDVPAYNFLREVANLNLRTISLWQLEKGQKIGVLDQLLGSTSVVSAIITQFQLRAYGPVGVCLMLLWIISPLGGQATLRILDTKLQVDNSSITINYPTMNYTAAFDPGYASDSYALSSKTTFFTAAIMSPASVKHSSVDLWGNVKVPVLESLPPLANTEDRSAWIPVPPNASYSSLVGIPLGNVPQLSSSASTYAELATSYWTVSCAPLTTQPRFTVLSDNAEWFGPPITEFPGATSLFATGKAAGTRQRLLYESRTGNCTEGTPGCVLHAECRYAASFVVVGVNTTATTSTVLRVRNDTETTPPSVRATRENLRGDDLWLFAKFFTTAFNSPSPLSNLQYYLQDPDKPWSAAAADNGTTPIDTSNIPPDAFALRLAQLMNSLWASLIMDYLVPVGRGAAVDDLAAYTDQVGNRTAEIASGPATVRAEYRAVRIIKAMTKAATPITPRETPSPIPALTPGDIGVEDAVAEDVARAAEAVAGRDALDDGGEEEEKVVADADEGRRDAVDDAPMDAALTSPPVEVGAGVVLVAARATFHPTTAMAPTCEDANRVVVLVYQSAVAVDSVEAYVRTSPLFTSERQSPATLPGIPLVK</sequence>
<keyword evidence="2" id="KW-0812">Transmembrane</keyword>
<proteinExistence type="predicted"/>
<feature type="region of interest" description="Disordered" evidence="1">
    <location>
        <begin position="552"/>
        <end position="571"/>
    </location>
</feature>
<evidence type="ECO:0000256" key="1">
    <source>
        <dbReference type="SAM" id="MobiDB-lite"/>
    </source>
</evidence>
<keyword evidence="2" id="KW-1133">Transmembrane helix</keyword>
<evidence type="ECO:0000313" key="4">
    <source>
        <dbReference type="Proteomes" id="UP001521184"/>
    </source>
</evidence>
<feature type="transmembrane region" description="Helical" evidence="2">
    <location>
        <begin position="39"/>
        <end position="62"/>
    </location>
</feature>
<evidence type="ECO:0000313" key="3">
    <source>
        <dbReference type="EMBL" id="KAL1641758.1"/>
    </source>
</evidence>
<organism evidence="3 4">
    <name type="scientific">Diplodia intermedia</name>
    <dbReference type="NCBI Taxonomy" id="856260"/>
    <lineage>
        <taxon>Eukaryota</taxon>
        <taxon>Fungi</taxon>
        <taxon>Dikarya</taxon>
        <taxon>Ascomycota</taxon>
        <taxon>Pezizomycotina</taxon>
        <taxon>Dothideomycetes</taxon>
        <taxon>Dothideomycetes incertae sedis</taxon>
        <taxon>Botryosphaeriales</taxon>
        <taxon>Botryosphaeriaceae</taxon>
        <taxon>Diplodia</taxon>
    </lineage>
</organism>
<keyword evidence="2" id="KW-0472">Membrane</keyword>
<keyword evidence="4" id="KW-1185">Reference proteome</keyword>
<gene>
    <name evidence="3" type="ORF">SLS58_005797</name>
</gene>
<reference evidence="3 4" key="1">
    <citation type="journal article" date="2023" name="Plant Dis.">
        <title>First Report of Diplodia intermedia Causing Canker and Dieback Diseases on Apple Trees in Canada.</title>
        <authorList>
            <person name="Ellouze W."/>
            <person name="Ilyukhin E."/>
            <person name="Sulman M."/>
            <person name="Ali S."/>
        </authorList>
    </citation>
    <scope>NUCLEOTIDE SEQUENCE [LARGE SCALE GENOMIC DNA]</scope>
    <source>
        <strain evidence="3 4">M45-28</strain>
    </source>
</reference>
<dbReference type="Proteomes" id="UP001521184">
    <property type="component" value="Unassembled WGS sequence"/>
</dbReference>
<dbReference type="EMBL" id="JAKEKT020000037">
    <property type="protein sequence ID" value="KAL1641758.1"/>
    <property type="molecule type" value="Genomic_DNA"/>
</dbReference>
<evidence type="ECO:0000256" key="2">
    <source>
        <dbReference type="SAM" id="Phobius"/>
    </source>
</evidence>
<feature type="transmembrane region" description="Helical" evidence="2">
    <location>
        <begin position="126"/>
        <end position="145"/>
    </location>
</feature>